<protein>
    <submittedName>
        <fullName evidence="4">PRC-barrel domain-containing protein</fullName>
    </submittedName>
</protein>
<evidence type="ECO:0000259" key="3">
    <source>
        <dbReference type="Pfam" id="PF05239"/>
    </source>
</evidence>
<feature type="compositionally biased region" description="Low complexity" evidence="1">
    <location>
        <begin position="140"/>
        <end position="169"/>
    </location>
</feature>
<dbReference type="PANTHER" id="PTHR36505">
    <property type="entry name" value="BLR1072 PROTEIN"/>
    <property type="match status" value="1"/>
</dbReference>
<feature type="signal peptide" evidence="2">
    <location>
        <begin position="1"/>
        <end position="22"/>
    </location>
</feature>
<feature type="chain" id="PRO_5047171034" evidence="2">
    <location>
        <begin position="23"/>
        <end position="193"/>
    </location>
</feature>
<evidence type="ECO:0000313" key="4">
    <source>
        <dbReference type="EMBL" id="MBF9196482.1"/>
    </source>
</evidence>
<organism evidence="4 5">
    <name type="scientific">Microvirga terrestris</name>
    <dbReference type="NCBI Taxonomy" id="2791024"/>
    <lineage>
        <taxon>Bacteria</taxon>
        <taxon>Pseudomonadati</taxon>
        <taxon>Pseudomonadota</taxon>
        <taxon>Alphaproteobacteria</taxon>
        <taxon>Hyphomicrobiales</taxon>
        <taxon>Methylobacteriaceae</taxon>
        <taxon>Microvirga</taxon>
    </lineage>
</organism>
<keyword evidence="5" id="KW-1185">Reference proteome</keyword>
<comment type="caution">
    <text evidence="4">The sequence shown here is derived from an EMBL/GenBank/DDBJ whole genome shotgun (WGS) entry which is preliminary data.</text>
</comment>
<name>A0ABS0HSP0_9HYPH</name>
<dbReference type="Proteomes" id="UP000611708">
    <property type="component" value="Unassembled WGS sequence"/>
</dbReference>
<feature type="compositionally biased region" description="Low complexity" evidence="1">
    <location>
        <begin position="26"/>
        <end position="43"/>
    </location>
</feature>
<feature type="domain" description="PRC-barrel" evidence="3">
    <location>
        <begin position="55"/>
        <end position="112"/>
    </location>
</feature>
<accession>A0ABS0HSP0</accession>
<keyword evidence="2" id="KW-0732">Signal</keyword>
<gene>
    <name evidence="4" type="ORF">I2H36_10555</name>
</gene>
<dbReference type="SUPFAM" id="SSF50346">
    <property type="entry name" value="PRC-barrel domain"/>
    <property type="match status" value="1"/>
</dbReference>
<dbReference type="RefSeq" id="WP_196263845.1">
    <property type="nucleotide sequence ID" value="NZ_JADQDN010000004.1"/>
</dbReference>
<dbReference type="InterPro" id="IPR011033">
    <property type="entry name" value="PRC_barrel-like_sf"/>
</dbReference>
<evidence type="ECO:0000313" key="5">
    <source>
        <dbReference type="Proteomes" id="UP000611708"/>
    </source>
</evidence>
<dbReference type="Pfam" id="PF05239">
    <property type="entry name" value="PRC"/>
    <property type="match status" value="1"/>
</dbReference>
<reference evidence="4 5" key="1">
    <citation type="submission" date="2020-11" db="EMBL/GenBank/DDBJ databases">
        <authorList>
            <person name="Kim M.K."/>
        </authorList>
    </citation>
    <scope>NUCLEOTIDE SEQUENCE [LARGE SCALE GENOMIC DNA]</scope>
    <source>
        <strain evidence="4 5">BT290</strain>
    </source>
</reference>
<evidence type="ECO:0000256" key="1">
    <source>
        <dbReference type="SAM" id="MobiDB-lite"/>
    </source>
</evidence>
<evidence type="ECO:0000256" key="2">
    <source>
        <dbReference type="SAM" id="SignalP"/>
    </source>
</evidence>
<feature type="compositionally biased region" description="Low complexity" evidence="1">
    <location>
        <begin position="123"/>
        <end position="132"/>
    </location>
</feature>
<dbReference type="Gene3D" id="2.30.30.240">
    <property type="entry name" value="PRC-barrel domain"/>
    <property type="match status" value="1"/>
</dbReference>
<proteinExistence type="predicted"/>
<dbReference type="EMBL" id="JADQDN010000004">
    <property type="protein sequence ID" value="MBF9196482.1"/>
    <property type="molecule type" value="Genomic_DNA"/>
</dbReference>
<feature type="region of interest" description="Disordered" evidence="1">
    <location>
        <begin position="123"/>
        <end position="172"/>
    </location>
</feature>
<dbReference type="InterPro" id="IPR027275">
    <property type="entry name" value="PRC-brl_dom"/>
</dbReference>
<sequence>MHSKHLAVALLGTALVTMPALAQTQPSGSSASPSASSSSMPSGNWMTQEQPGQWRASKLEGLDVYNNNNEKIGDISELLVDQSGKIQAVVIGVGGFLGMGEHDVAVPFDQIKLMTEPRAGATAANTTTTGTAGMSGAGTTGTTAGNTGAAPVTTGSTNPTTSSNTTARSAPDHALLNMTKDQLKAAPEFKYSR</sequence>
<dbReference type="PANTHER" id="PTHR36505:SF1">
    <property type="entry name" value="BLR1072 PROTEIN"/>
    <property type="match status" value="1"/>
</dbReference>
<feature type="region of interest" description="Disordered" evidence="1">
    <location>
        <begin position="24"/>
        <end position="51"/>
    </location>
</feature>